<reference evidence="3" key="1">
    <citation type="submission" date="2017-01" db="EMBL/GenBank/DDBJ databases">
        <authorList>
            <person name="Wang Y."/>
            <person name="White M."/>
            <person name="Kvist S."/>
            <person name="Moncalvo J.-M."/>
        </authorList>
    </citation>
    <scope>NUCLEOTIDE SEQUENCE [LARGE SCALE GENOMIC DNA]</scope>
    <source>
        <strain evidence="3">ID-206-W2</strain>
    </source>
</reference>
<organism evidence="2 3">
    <name type="scientific">Smittium culicis</name>
    <dbReference type="NCBI Taxonomy" id="133412"/>
    <lineage>
        <taxon>Eukaryota</taxon>
        <taxon>Fungi</taxon>
        <taxon>Fungi incertae sedis</taxon>
        <taxon>Zoopagomycota</taxon>
        <taxon>Kickxellomycotina</taxon>
        <taxon>Harpellomycetes</taxon>
        <taxon>Harpellales</taxon>
        <taxon>Legeriomycetaceae</taxon>
        <taxon>Smittium</taxon>
    </lineage>
</organism>
<accession>A0A1R1XRN0</accession>
<dbReference type="Proteomes" id="UP000187429">
    <property type="component" value="Unassembled WGS sequence"/>
</dbReference>
<gene>
    <name evidence="2" type="ORF">AYI69_g7490</name>
</gene>
<feature type="region of interest" description="Disordered" evidence="1">
    <location>
        <begin position="103"/>
        <end position="132"/>
    </location>
</feature>
<sequence>MAANASKFAIMAGNCNDPSELTLQRQIICTTDHYTYLGYIMNPKWCVAGTIKNNKLEAQKAIYAEYYFLNRSDVLTKLKIRFINSVLLPIGCYGGKNFGNPNGCQGREKRRHGADPRGTGHQLSVPAHQHRP</sequence>
<proteinExistence type="predicted"/>
<keyword evidence="3" id="KW-1185">Reference proteome</keyword>
<evidence type="ECO:0000313" key="3">
    <source>
        <dbReference type="Proteomes" id="UP000187429"/>
    </source>
</evidence>
<evidence type="ECO:0000256" key="1">
    <source>
        <dbReference type="SAM" id="MobiDB-lite"/>
    </source>
</evidence>
<protein>
    <submittedName>
        <fullName evidence="2">Uncharacterized protein</fullName>
    </submittedName>
</protein>
<dbReference type="AlphaFoldDB" id="A0A1R1XRN0"/>
<evidence type="ECO:0000313" key="2">
    <source>
        <dbReference type="EMBL" id="OMJ17266.1"/>
    </source>
</evidence>
<dbReference type="EMBL" id="LSSM01003639">
    <property type="protein sequence ID" value="OMJ17266.1"/>
    <property type="molecule type" value="Genomic_DNA"/>
</dbReference>
<name>A0A1R1XRN0_9FUNG</name>
<comment type="caution">
    <text evidence="2">The sequence shown here is derived from an EMBL/GenBank/DDBJ whole genome shotgun (WGS) entry which is preliminary data.</text>
</comment>